<evidence type="ECO:0000256" key="8">
    <source>
        <dbReference type="ARBA" id="ARBA00023136"/>
    </source>
</evidence>
<feature type="transmembrane region" description="Helical" evidence="11">
    <location>
        <begin position="219"/>
        <end position="239"/>
    </location>
</feature>
<dbReference type="Proteomes" id="UP001596099">
    <property type="component" value="Unassembled WGS sequence"/>
</dbReference>
<feature type="binding site" evidence="9">
    <location>
        <position position="182"/>
    </location>
    <ligand>
        <name>Cu cation</name>
        <dbReference type="ChEBI" id="CHEBI:23378"/>
    </ligand>
</feature>
<dbReference type="GO" id="GO:0046872">
    <property type="term" value="F:metal ion binding"/>
    <property type="evidence" value="ECO:0007669"/>
    <property type="project" value="UniProtKB-KW"/>
</dbReference>
<keyword evidence="4 9" id="KW-0479">Metal-binding</keyword>
<feature type="domain" description="Blue (type 1) copper" evidence="12">
    <location>
        <begin position="111"/>
        <end position="188"/>
    </location>
</feature>
<evidence type="ECO:0000256" key="11">
    <source>
        <dbReference type="SAM" id="Phobius"/>
    </source>
</evidence>
<protein>
    <submittedName>
        <fullName evidence="13">Halocyanin domain-containing protein</fullName>
    </submittedName>
</protein>
<evidence type="ECO:0000256" key="5">
    <source>
        <dbReference type="ARBA" id="ARBA00022764"/>
    </source>
</evidence>
<dbReference type="GO" id="GO:0016020">
    <property type="term" value="C:membrane"/>
    <property type="evidence" value="ECO:0007669"/>
    <property type="project" value="UniProtKB-SubCell"/>
</dbReference>
<keyword evidence="3" id="KW-0813">Transport</keyword>
<dbReference type="AlphaFoldDB" id="A0ABD5RSJ6"/>
<comment type="subcellular location">
    <subcellularLocation>
        <location evidence="1">Membrane</location>
    </subcellularLocation>
    <subcellularLocation>
        <location evidence="2">Periplasm</location>
    </subcellularLocation>
</comment>
<feature type="region of interest" description="Disordered" evidence="10">
    <location>
        <begin position="28"/>
        <end position="65"/>
    </location>
</feature>
<feature type="binding site" evidence="9">
    <location>
        <position position="134"/>
    </location>
    <ligand>
        <name>Cu cation</name>
        <dbReference type="ChEBI" id="CHEBI:23378"/>
    </ligand>
</feature>
<dbReference type="InterPro" id="IPR002386">
    <property type="entry name" value="Amicyanin/Pseudoazurin"/>
</dbReference>
<sequence length="251" mass="24793">MNRRRFLQTAGGAATVVATSGAVAAQEGNGSGGGGGNASGGNESGGGGGNASGGGGNASGGGGGGGSGPIDYGGWFSDVPYWGGDGSTQEMTGQSEATVTVGPSGVNSGNAYEPAAIHVDPGTTVVFEYASSGHNVLPESIPDGASWEGHSELSSSGTTYEHTFETAGIYEYYCQPHRSLGMKGAVAVGSVPRKAAAAGGGEAEPADPEHMGVPIQAHWVGIATILMIVSSLMFTFFLLKYGESAHTKGGN</sequence>
<evidence type="ECO:0000256" key="6">
    <source>
        <dbReference type="ARBA" id="ARBA00022982"/>
    </source>
</evidence>
<dbReference type="InterPro" id="IPR006311">
    <property type="entry name" value="TAT_signal"/>
</dbReference>
<feature type="binding site" evidence="9">
    <location>
        <position position="177"/>
    </location>
    <ligand>
        <name>Cu cation</name>
        <dbReference type="ChEBI" id="CHEBI:23378"/>
    </ligand>
</feature>
<keyword evidence="14" id="KW-1185">Reference proteome</keyword>
<evidence type="ECO:0000256" key="4">
    <source>
        <dbReference type="ARBA" id="ARBA00022723"/>
    </source>
</evidence>
<evidence type="ECO:0000256" key="10">
    <source>
        <dbReference type="SAM" id="MobiDB-lite"/>
    </source>
</evidence>
<comment type="caution">
    <text evidence="13">The sequence shown here is derived from an EMBL/GenBank/DDBJ whole genome shotgun (WGS) entry which is preliminary data.</text>
</comment>
<keyword evidence="8 11" id="KW-0472">Membrane</keyword>
<keyword evidence="7 9" id="KW-0186">Copper</keyword>
<reference evidence="13 14" key="1">
    <citation type="journal article" date="2019" name="Int. J. Syst. Evol. Microbiol.">
        <title>The Global Catalogue of Microorganisms (GCM) 10K type strain sequencing project: providing services to taxonomists for standard genome sequencing and annotation.</title>
        <authorList>
            <consortium name="The Broad Institute Genomics Platform"/>
            <consortium name="The Broad Institute Genome Sequencing Center for Infectious Disease"/>
            <person name="Wu L."/>
            <person name="Ma J."/>
        </authorList>
    </citation>
    <scope>NUCLEOTIDE SEQUENCE [LARGE SCALE GENOMIC DNA]</scope>
    <source>
        <strain evidence="13 14">CGMCC 1.12543</strain>
    </source>
</reference>
<dbReference type="InterPro" id="IPR028871">
    <property type="entry name" value="BlueCu_1_BS"/>
</dbReference>
<evidence type="ECO:0000256" key="3">
    <source>
        <dbReference type="ARBA" id="ARBA00022448"/>
    </source>
</evidence>
<evidence type="ECO:0000313" key="13">
    <source>
        <dbReference type="EMBL" id="MFC5973617.1"/>
    </source>
</evidence>
<dbReference type="RefSeq" id="WP_247420706.1">
    <property type="nucleotide sequence ID" value="NZ_JALLGW010000003.1"/>
</dbReference>
<comment type="cofactor">
    <cofactor evidence="9">
        <name>Cu cation</name>
        <dbReference type="ChEBI" id="CHEBI:23378"/>
    </cofactor>
    <text evidence="9">Binds 1 copper ion per subunit.</text>
</comment>
<evidence type="ECO:0000256" key="2">
    <source>
        <dbReference type="ARBA" id="ARBA00004418"/>
    </source>
</evidence>
<evidence type="ECO:0000256" key="7">
    <source>
        <dbReference type="ARBA" id="ARBA00023008"/>
    </source>
</evidence>
<keyword evidence="6" id="KW-0249">Electron transport</keyword>
<dbReference type="NCBIfam" id="TIGR03102">
    <property type="entry name" value="halo_cynanin"/>
    <property type="match status" value="1"/>
</dbReference>
<keyword evidence="11" id="KW-1133">Transmembrane helix</keyword>
<feature type="compositionally biased region" description="Gly residues" evidence="10">
    <location>
        <begin position="29"/>
        <end position="65"/>
    </location>
</feature>
<evidence type="ECO:0000256" key="1">
    <source>
        <dbReference type="ARBA" id="ARBA00004370"/>
    </source>
</evidence>
<keyword evidence="5" id="KW-0574">Periplasm</keyword>
<dbReference type="PROSITE" id="PS51318">
    <property type="entry name" value="TAT"/>
    <property type="match status" value="1"/>
</dbReference>
<dbReference type="PROSITE" id="PS00196">
    <property type="entry name" value="COPPER_BLUE"/>
    <property type="match status" value="1"/>
</dbReference>
<evidence type="ECO:0000259" key="12">
    <source>
        <dbReference type="Pfam" id="PF00127"/>
    </source>
</evidence>
<evidence type="ECO:0000256" key="9">
    <source>
        <dbReference type="PIRSR" id="PIRSR602386-1"/>
    </source>
</evidence>
<dbReference type="InterPro" id="IPR017533">
    <property type="entry name" value="Halocyanin"/>
</dbReference>
<dbReference type="Pfam" id="PF00127">
    <property type="entry name" value="Copper-bind"/>
    <property type="match status" value="1"/>
</dbReference>
<accession>A0ABD5RSJ6</accession>
<dbReference type="PANTHER" id="PTHR34192:SF10">
    <property type="entry name" value="PLASTOCYANIN MAJOR ISOFORM, CHLOROPLASTIC-RELATED"/>
    <property type="match status" value="1"/>
</dbReference>
<dbReference type="InterPro" id="IPR000923">
    <property type="entry name" value="BlueCu_1"/>
</dbReference>
<proteinExistence type="predicted"/>
<dbReference type="CDD" id="cd04220">
    <property type="entry name" value="Halocyanin"/>
    <property type="match status" value="1"/>
</dbReference>
<dbReference type="InterPro" id="IPR008972">
    <property type="entry name" value="Cupredoxin"/>
</dbReference>
<dbReference type="PRINTS" id="PR00155">
    <property type="entry name" value="AMICYANIN"/>
</dbReference>
<evidence type="ECO:0000313" key="14">
    <source>
        <dbReference type="Proteomes" id="UP001596099"/>
    </source>
</evidence>
<dbReference type="SUPFAM" id="SSF49503">
    <property type="entry name" value="Cupredoxins"/>
    <property type="match status" value="1"/>
</dbReference>
<dbReference type="PANTHER" id="PTHR34192">
    <property type="entry name" value="PLASTOCYANIN MAJOR ISOFORM, CHLOROPLASTIC-RELATED"/>
    <property type="match status" value="1"/>
</dbReference>
<dbReference type="GO" id="GO:0042597">
    <property type="term" value="C:periplasmic space"/>
    <property type="evidence" value="ECO:0007669"/>
    <property type="project" value="UniProtKB-SubCell"/>
</dbReference>
<keyword evidence="11" id="KW-0812">Transmembrane</keyword>
<organism evidence="13 14">
    <name type="scientific">Halomarina salina</name>
    <dbReference type="NCBI Taxonomy" id="1872699"/>
    <lineage>
        <taxon>Archaea</taxon>
        <taxon>Methanobacteriati</taxon>
        <taxon>Methanobacteriota</taxon>
        <taxon>Stenosarchaea group</taxon>
        <taxon>Halobacteria</taxon>
        <taxon>Halobacteriales</taxon>
        <taxon>Natronomonadaceae</taxon>
        <taxon>Halomarina</taxon>
    </lineage>
</organism>
<dbReference type="EMBL" id="JBHSQH010000002">
    <property type="protein sequence ID" value="MFC5973617.1"/>
    <property type="molecule type" value="Genomic_DNA"/>
</dbReference>
<dbReference type="Gene3D" id="2.60.40.420">
    <property type="entry name" value="Cupredoxins - blue copper proteins"/>
    <property type="match status" value="1"/>
</dbReference>
<gene>
    <name evidence="13" type="ORF">ACFPYI_19990</name>
</gene>
<feature type="binding site" evidence="9">
    <location>
        <position position="174"/>
    </location>
    <ligand>
        <name>Cu cation</name>
        <dbReference type="ChEBI" id="CHEBI:23378"/>
    </ligand>
</feature>
<name>A0ABD5RSJ6_9EURY</name>